<keyword evidence="2" id="KW-0812">Transmembrane</keyword>
<sequence length="385" mass="41494">MKSQKSITSSPVPAPVRPPQGTGRLSAPLRDVEAPAKGSRLHLRPAQSRPIQPVDNGTSVGSGGFMGRISSSGLTLIEIGALVFTLIWLGVVVWFFLGLPEDQSRTTLGNSMGLVTTILGAFLPLALVWVAASAARTAQTMRDESARMRAAMETMRATYISNLQQNSDALKRDIDARLEQVSHAQAVLGAELAALQKPETSAELAAPARPPLVLPQQPALALETEPEADPLPTEDFIRALNFPENERDQEGFDVLRRALKHHDTARLVTAAQDLLTLLAQDGIYMDDLSVHRADPVLWRAFADGTHGADVAALGGIRDRSSLALTSGRMKDDPVFRDAIHHFLRTFDQVFAGFAATATDGELTAFANTRTARAFMLCARVAGTFD</sequence>
<keyword evidence="4" id="KW-1185">Reference proteome</keyword>
<name>A0A1H3LCG1_9RHOB</name>
<dbReference type="EMBL" id="FNPX01000002">
    <property type="protein sequence ID" value="SDY61986.1"/>
    <property type="molecule type" value="Genomic_DNA"/>
</dbReference>
<feature type="compositionally biased region" description="Polar residues" evidence="1">
    <location>
        <begin position="1"/>
        <end position="11"/>
    </location>
</feature>
<gene>
    <name evidence="3" type="ORF">SAMN05444004_102154</name>
</gene>
<reference evidence="4" key="1">
    <citation type="submission" date="2016-10" db="EMBL/GenBank/DDBJ databases">
        <authorList>
            <person name="Varghese N."/>
            <person name="Submissions S."/>
        </authorList>
    </citation>
    <scope>NUCLEOTIDE SEQUENCE [LARGE SCALE GENOMIC DNA]</scope>
    <source>
        <strain evidence="4">DSM 100420</strain>
    </source>
</reference>
<accession>A0A1H3LCG1</accession>
<feature type="region of interest" description="Disordered" evidence="1">
    <location>
        <begin position="38"/>
        <end position="57"/>
    </location>
</feature>
<evidence type="ECO:0000256" key="1">
    <source>
        <dbReference type="SAM" id="MobiDB-lite"/>
    </source>
</evidence>
<evidence type="ECO:0000313" key="4">
    <source>
        <dbReference type="Proteomes" id="UP000198914"/>
    </source>
</evidence>
<protein>
    <submittedName>
        <fullName evidence="3">Uncharacterized protein</fullName>
    </submittedName>
</protein>
<proteinExistence type="predicted"/>
<evidence type="ECO:0000313" key="3">
    <source>
        <dbReference type="EMBL" id="SDY61986.1"/>
    </source>
</evidence>
<feature type="transmembrane region" description="Helical" evidence="2">
    <location>
        <begin position="111"/>
        <end position="132"/>
    </location>
</feature>
<evidence type="ECO:0000256" key="2">
    <source>
        <dbReference type="SAM" id="Phobius"/>
    </source>
</evidence>
<feature type="region of interest" description="Disordered" evidence="1">
    <location>
        <begin position="1"/>
        <end position="30"/>
    </location>
</feature>
<organism evidence="3 4">
    <name type="scientific">Jannaschia faecimaris</name>
    <dbReference type="NCBI Taxonomy" id="1244108"/>
    <lineage>
        <taxon>Bacteria</taxon>
        <taxon>Pseudomonadati</taxon>
        <taxon>Pseudomonadota</taxon>
        <taxon>Alphaproteobacteria</taxon>
        <taxon>Rhodobacterales</taxon>
        <taxon>Roseobacteraceae</taxon>
        <taxon>Jannaschia</taxon>
    </lineage>
</organism>
<dbReference type="AlphaFoldDB" id="A0A1H3LCG1"/>
<feature type="transmembrane region" description="Helical" evidence="2">
    <location>
        <begin position="76"/>
        <end position="99"/>
    </location>
</feature>
<keyword evidence="2" id="KW-1133">Transmembrane helix</keyword>
<dbReference type="STRING" id="1244108.SAMN05444004_102154"/>
<keyword evidence="2" id="KW-0472">Membrane</keyword>
<dbReference type="Proteomes" id="UP000198914">
    <property type="component" value="Unassembled WGS sequence"/>
</dbReference>